<feature type="region of interest" description="Disordered" evidence="1">
    <location>
        <begin position="154"/>
        <end position="187"/>
    </location>
</feature>
<protein>
    <submittedName>
        <fullName evidence="2">Uncharacterized protein</fullName>
    </submittedName>
</protein>
<feature type="compositionally biased region" description="Polar residues" evidence="1">
    <location>
        <begin position="1"/>
        <end position="22"/>
    </location>
</feature>
<reference evidence="2" key="1">
    <citation type="journal article" date="2019" name="bioRxiv">
        <title>The Genome of the Zebra Mussel, Dreissena polymorpha: A Resource for Invasive Species Research.</title>
        <authorList>
            <person name="McCartney M.A."/>
            <person name="Auch B."/>
            <person name="Kono T."/>
            <person name="Mallez S."/>
            <person name="Zhang Y."/>
            <person name="Obille A."/>
            <person name="Becker A."/>
            <person name="Abrahante J.E."/>
            <person name="Garbe J."/>
            <person name="Badalamenti J.P."/>
            <person name="Herman A."/>
            <person name="Mangelson H."/>
            <person name="Liachko I."/>
            <person name="Sullivan S."/>
            <person name="Sone E.D."/>
            <person name="Koren S."/>
            <person name="Silverstein K.A.T."/>
            <person name="Beckman K.B."/>
            <person name="Gohl D.M."/>
        </authorList>
    </citation>
    <scope>NUCLEOTIDE SEQUENCE</scope>
    <source>
        <strain evidence="2">Duluth1</strain>
        <tissue evidence="2">Whole animal</tissue>
    </source>
</reference>
<sequence length="339" mass="38455">MGSGTSNNAAQVARQSSMPLTQDSKRKRKPRRQLLKRDKYGDVFYYDKDQDWFYYLDANGTKYYKNENGFLFYLDENDQPYVMDNNGEKVYLDENGEPVTLNSEQLPSQAELDQERISLKNDENVPSSARGVRVSEKHLTDELYSSLSYYIHSGDRGRNSEEQNIGQATTQPDPRSPDSAIPTTSSASVRFWPSYQTPPLFEGEELGHGRIPYVEIIDHRKRPDTPNSIDSSELFEGTISPYSSLSYVSKDYNREALVTPTYLKDETDLIETQLTAQTEAENKILQKQLKIAQEKSALPRAKNFQKLGMFPVKIQEDVSDCAISGAAFLPNGQLVLAEK</sequence>
<gene>
    <name evidence="2" type="ORF">DPMN_140891</name>
</gene>
<dbReference type="AlphaFoldDB" id="A0A9D4GBR5"/>
<dbReference type="Proteomes" id="UP000828390">
    <property type="component" value="Unassembled WGS sequence"/>
</dbReference>
<name>A0A9D4GBR5_DREPO</name>
<reference evidence="2" key="2">
    <citation type="submission" date="2020-11" db="EMBL/GenBank/DDBJ databases">
        <authorList>
            <person name="McCartney M.A."/>
            <person name="Auch B."/>
            <person name="Kono T."/>
            <person name="Mallez S."/>
            <person name="Becker A."/>
            <person name="Gohl D.M."/>
            <person name="Silverstein K.A.T."/>
            <person name="Koren S."/>
            <person name="Bechman K.B."/>
            <person name="Herman A."/>
            <person name="Abrahante J.E."/>
            <person name="Garbe J."/>
        </authorList>
    </citation>
    <scope>NUCLEOTIDE SEQUENCE</scope>
    <source>
        <strain evidence="2">Duluth1</strain>
        <tissue evidence="2">Whole animal</tissue>
    </source>
</reference>
<evidence type="ECO:0000256" key="1">
    <source>
        <dbReference type="SAM" id="MobiDB-lite"/>
    </source>
</evidence>
<evidence type="ECO:0000313" key="3">
    <source>
        <dbReference type="Proteomes" id="UP000828390"/>
    </source>
</evidence>
<keyword evidence="3" id="KW-1185">Reference proteome</keyword>
<feature type="compositionally biased region" description="Polar residues" evidence="1">
    <location>
        <begin position="162"/>
        <end position="173"/>
    </location>
</feature>
<organism evidence="2 3">
    <name type="scientific">Dreissena polymorpha</name>
    <name type="common">Zebra mussel</name>
    <name type="synonym">Mytilus polymorpha</name>
    <dbReference type="NCBI Taxonomy" id="45954"/>
    <lineage>
        <taxon>Eukaryota</taxon>
        <taxon>Metazoa</taxon>
        <taxon>Spiralia</taxon>
        <taxon>Lophotrochozoa</taxon>
        <taxon>Mollusca</taxon>
        <taxon>Bivalvia</taxon>
        <taxon>Autobranchia</taxon>
        <taxon>Heteroconchia</taxon>
        <taxon>Euheterodonta</taxon>
        <taxon>Imparidentia</taxon>
        <taxon>Neoheterodontei</taxon>
        <taxon>Myida</taxon>
        <taxon>Dreissenoidea</taxon>
        <taxon>Dreissenidae</taxon>
        <taxon>Dreissena</taxon>
    </lineage>
</organism>
<feature type="region of interest" description="Disordered" evidence="1">
    <location>
        <begin position="1"/>
        <end position="33"/>
    </location>
</feature>
<comment type="caution">
    <text evidence="2">The sequence shown here is derived from an EMBL/GenBank/DDBJ whole genome shotgun (WGS) entry which is preliminary data.</text>
</comment>
<evidence type="ECO:0000313" key="2">
    <source>
        <dbReference type="EMBL" id="KAH3812458.1"/>
    </source>
</evidence>
<proteinExistence type="predicted"/>
<dbReference type="EMBL" id="JAIWYP010000006">
    <property type="protein sequence ID" value="KAH3812458.1"/>
    <property type="molecule type" value="Genomic_DNA"/>
</dbReference>
<accession>A0A9D4GBR5</accession>